<evidence type="ECO:0000313" key="6">
    <source>
        <dbReference type="Proteomes" id="UP001597425"/>
    </source>
</evidence>
<gene>
    <name evidence="5" type="primary">modA</name>
    <name evidence="5" type="ORF">ACFSKX_10835</name>
</gene>
<evidence type="ECO:0000256" key="3">
    <source>
        <dbReference type="ARBA" id="ARBA00022729"/>
    </source>
</evidence>
<evidence type="ECO:0000256" key="2">
    <source>
        <dbReference type="ARBA" id="ARBA00022723"/>
    </source>
</evidence>
<keyword evidence="3 4" id="KW-0732">Signal</keyword>
<name>A0ABW5ECF3_9GAMM</name>
<keyword evidence="6" id="KW-1185">Reference proteome</keyword>
<sequence>MRGIRLNLLLVLMGASLQVQAEQLTVAVASNFTAPMREIAGAFEGETDHRVRLVFGSSGKFYAQIRHGAPFEAFFSADRAKPEALEQAGLAVPGSRFTYAAGGLALWSGDGNLVRGGPGALERGDFNKLALANPRLAPYGAAAVQVLRKLGLEEGTRPHWVQGENIAQAYQFVASGNADLGFVALSQVSEGGHIDSGSAWEVPEDLHDPIRQDAVLLKRGVDSAAARALLRFVRSERAAAIIESYGYR</sequence>
<dbReference type="EMBL" id="JBHUJD010000012">
    <property type="protein sequence ID" value="MFD2310912.1"/>
    <property type="molecule type" value="Genomic_DNA"/>
</dbReference>
<protein>
    <submittedName>
        <fullName evidence="5">Molybdate ABC transporter substrate-binding protein</fullName>
    </submittedName>
</protein>
<dbReference type="InterPro" id="IPR005950">
    <property type="entry name" value="ModA"/>
</dbReference>
<accession>A0ABW5ECF3</accession>
<dbReference type="PANTHER" id="PTHR30632:SF14">
    <property type="entry name" value="TUNGSTATE_MOLYBDATE_CHROMATE-BINDING PROTEIN MODA"/>
    <property type="match status" value="1"/>
</dbReference>
<evidence type="ECO:0000256" key="4">
    <source>
        <dbReference type="SAM" id="SignalP"/>
    </source>
</evidence>
<dbReference type="CDD" id="cd13539">
    <property type="entry name" value="PBP2_AvModA"/>
    <property type="match status" value="1"/>
</dbReference>
<dbReference type="Proteomes" id="UP001597425">
    <property type="component" value="Unassembled WGS sequence"/>
</dbReference>
<proteinExistence type="inferred from homology"/>
<dbReference type="Gene3D" id="3.40.190.10">
    <property type="entry name" value="Periplasmic binding protein-like II"/>
    <property type="match status" value="2"/>
</dbReference>
<dbReference type="Pfam" id="PF13531">
    <property type="entry name" value="SBP_bac_11"/>
    <property type="match status" value="1"/>
</dbReference>
<reference evidence="6" key="1">
    <citation type="journal article" date="2019" name="Int. J. Syst. Evol. Microbiol.">
        <title>The Global Catalogue of Microorganisms (GCM) 10K type strain sequencing project: providing services to taxonomists for standard genome sequencing and annotation.</title>
        <authorList>
            <consortium name="The Broad Institute Genomics Platform"/>
            <consortium name="The Broad Institute Genome Sequencing Center for Infectious Disease"/>
            <person name="Wu L."/>
            <person name="Ma J."/>
        </authorList>
    </citation>
    <scope>NUCLEOTIDE SEQUENCE [LARGE SCALE GENOMIC DNA]</scope>
    <source>
        <strain evidence="6">KCTC 12848</strain>
    </source>
</reference>
<feature type="signal peptide" evidence="4">
    <location>
        <begin position="1"/>
        <end position="21"/>
    </location>
</feature>
<comment type="similarity">
    <text evidence="1">Belongs to the bacterial solute-binding protein ModA family.</text>
</comment>
<dbReference type="InterPro" id="IPR044084">
    <property type="entry name" value="AvModA-like_subst-bd"/>
</dbReference>
<comment type="caution">
    <text evidence="5">The sequence shown here is derived from an EMBL/GenBank/DDBJ whole genome shotgun (WGS) entry which is preliminary data.</text>
</comment>
<dbReference type="RefSeq" id="WP_265720963.1">
    <property type="nucleotide sequence ID" value="NZ_JAPIVK010000007.1"/>
</dbReference>
<dbReference type="NCBIfam" id="TIGR01256">
    <property type="entry name" value="modA"/>
    <property type="match status" value="1"/>
</dbReference>
<dbReference type="PIRSF" id="PIRSF004846">
    <property type="entry name" value="ModA"/>
    <property type="match status" value="1"/>
</dbReference>
<dbReference type="InterPro" id="IPR050682">
    <property type="entry name" value="ModA/WtpA"/>
</dbReference>
<dbReference type="SUPFAM" id="SSF53850">
    <property type="entry name" value="Periplasmic binding protein-like II"/>
    <property type="match status" value="1"/>
</dbReference>
<dbReference type="PANTHER" id="PTHR30632">
    <property type="entry name" value="MOLYBDATE-BINDING PERIPLASMIC PROTEIN"/>
    <property type="match status" value="1"/>
</dbReference>
<organism evidence="5 6">
    <name type="scientific">Microbulbifer halophilus</name>
    <dbReference type="NCBI Taxonomy" id="453963"/>
    <lineage>
        <taxon>Bacteria</taxon>
        <taxon>Pseudomonadati</taxon>
        <taxon>Pseudomonadota</taxon>
        <taxon>Gammaproteobacteria</taxon>
        <taxon>Cellvibrionales</taxon>
        <taxon>Microbulbiferaceae</taxon>
        <taxon>Microbulbifer</taxon>
    </lineage>
</organism>
<feature type="chain" id="PRO_5047266478" evidence="4">
    <location>
        <begin position="22"/>
        <end position="248"/>
    </location>
</feature>
<evidence type="ECO:0000256" key="1">
    <source>
        <dbReference type="ARBA" id="ARBA00009175"/>
    </source>
</evidence>
<keyword evidence="2" id="KW-0479">Metal-binding</keyword>
<evidence type="ECO:0000313" key="5">
    <source>
        <dbReference type="EMBL" id="MFD2310912.1"/>
    </source>
</evidence>